<organism evidence="1 2">
    <name type="scientific">Rhizobium phage RHph_N38</name>
    <dbReference type="NCBI Taxonomy" id="2509750"/>
    <lineage>
        <taxon>Viruses</taxon>
        <taxon>Duplodnaviria</taxon>
        <taxon>Heunggongvirae</taxon>
        <taxon>Uroviricota</taxon>
        <taxon>Caudoviricetes</taxon>
        <taxon>Schitoviridae</taxon>
        <taxon>Demetervirinae</taxon>
        <taxon>Cyamitesvirus</taxon>
        <taxon>Cyamitesvirus N38</taxon>
    </lineage>
</organism>
<evidence type="ECO:0000313" key="1">
    <source>
        <dbReference type="EMBL" id="QIG70560.1"/>
    </source>
</evidence>
<accession>A0A7S5UTZ0</accession>
<dbReference type="EMBL" id="MN988517">
    <property type="protein sequence ID" value="QIG70560.1"/>
    <property type="molecule type" value="Genomic_DNA"/>
</dbReference>
<dbReference type="Proteomes" id="UP000617684">
    <property type="component" value="Segment"/>
</dbReference>
<proteinExistence type="predicted"/>
<keyword evidence="2" id="KW-1185">Reference proteome</keyword>
<name>A0A7S5UTZ0_9CAUD</name>
<protein>
    <submittedName>
        <fullName evidence="1">Uncharacterized protein</fullName>
    </submittedName>
</protein>
<evidence type="ECO:0000313" key="2">
    <source>
        <dbReference type="Proteomes" id="UP000617684"/>
    </source>
</evidence>
<gene>
    <name evidence="1" type="ORF">EVB89_099</name>
</gene>
<reference evidence="1" key="1">
    <citation type="submission" date="2020-01" db="EMBL/GenBank/DDBJ databases">
        <title>Patterns of diversity and host range of bacteriophage communities associated with bean-nodulatin bacteria.</title>
        <authorList>
            <person name="Vann Cauwenberghe J."/>
            <person name="Santamaria R.I."/>
            <person name="Bustos P."/>
            <person name="Juarez S."/>
            <person name="Gonzalez V."/>
        </authorList>
    </citation>
    <scope>NUCLEOTIDE SEQUENCE</scope>
</reference>
<sequence length="72" mass="8398">MKEPSELDITLVRDLAYKMRGGFITDGEIEFALPLKADLINEIVEALLRVIDSYRYMSDEITRLVLEKHQRD</sequence>